<organism evidence="4 5">
    <name type="scientific">Desulfosoma caldarium</name>
    <dbReference type="NCBI Taxonomy" id="610254"/>
    <lineage>
        <taxon>Bacteria</taxon>
        <taxon>Pseudomonadati</taxon>
        <taxon>Thermodesulfobacteriota</taxon>
        <taxon>Syntrophobacteria</taxon>
        <taxon>Syntrophobacterales</taxon>
        <taxon>Syntrophobacteraceae</taxon>
        <taxon>Desulfosoma</taxon>
    </lineage>
</organism>
<dbReference type="Proteomes" id="UP000276223">
    <property type="component" value="Unassembled WGS sequence"/>
</dbReference>
<dbReference type="Gene3D" id="3.90.640.10">
    <property type="entry name" value="Actin, Chain A, domain 4"/>
    <property type="match status" value="1"/>
</dbReference>
<dbReference type="SUPFAM" id="SSF53067">
    <property type="entry name" value="Actin-like ATPase domain"/>
    <property type="match status" value="2"/>
</dbReference>
<reference evidence="4 5" key="1">
    <citation type="submission" date="2018-11" db="EMBL/GenBank/DDBJ databases">
        <title>Genomic Encyclopedia of Type Strains, Phase IV (KMG-IV): sequencing the most valuable type-strain genomes for metagenomic binning, comparative biology and taxonomic classification.</title>
        <authorList>
            <person name="Goeker M."/>
        </authorList>
    </citation>
    <scope>NUCLEOTIDE SEQUENCE [LARGE SCALE GENOMIC DNA]</scope>
    <source>
        <strain evidence="4 5">DSM 22027</strain>
    </source>
</reference>
<dbReference type="PROSITE" id="PS00297">
    <property type="entry name" value="HSP70_1"/>
    <property type="match status" value="1"/>
</dbReference>
<name>A0A3N1VF80_9BACT</name>
<dbReference type="GO" id="GO:0005524">
    <property type="term" value="F:ATP binding"/>
    <property type="evidence" value="ECO:0007669"/>
    <property type="project" value="UniProtKB-KW"/>
</dbReference>
<gene>
    <name evidence="4" type="ORF">EDC27_0713</name>
</gene>
<protein>
    <submittedName>
        <fullName evidence="4">Molecular chaperone DnaK (HSP70)</fullName>
    </submittedName>
</protein>
<evidence type="ECO:0000256" key="3">
    <source>
        <dbReference type="ARBA" id="ARBA00022840"/>
    </source>
</evidence>
<keyword evidence="3" id="KW-0067">ATP-binding</keyword>
<evidence type="ECO:0000256" key="1">
    <source>
        <dbReference type="ARBA" id="ARBA00007381"/>
    </source>
</evidence>
<dbReference type="AlphaFoldDB" id="A0A3N1VF80"/>
<sequence>MLHSPFIVGIDLGTTHSVLAWTAEETVAHGNQDIRIAPIPQVVAPGEVKPRPLLPSFLFLPGSHDVPAGSLALPWSSDPGWVVGQFARERGSELPNRLVSSAKSWLCHTGVDRTAPILPWDSPKDVRKVSPVDASALYLRHLRDAWNHVMARDNPDHLLEHQDVYLTVPASFDAVARELTVQAARAAGLEHITLLEEPQAAVYAWLAVHNDTWRDILHVGDVILVCDVGGGTTDFSLIEVIEEDGALGLRRIAVGNHLLLGGDNMDLALAHGVRAKLAASGTTLDAWQFRGLWHQCRHAKEKLLSQPALDSVPLTILGRGTSLIASTLRTELTRNELEQILLDGFFPDCPLDAQPGASTKVGVREMGLPYESDPAVTRHLAAFLSRHLHGPGMNAPKAPTHVLFNGGVMKPDLVRHRVLNILARWYPSAPPQELPGQDLDLAVAKGAVAYGQVRRGRGLRIRAGASRSYYIGIESALPAVPGVPTPVKALCVVPFGLEEGSTLSVQDRDFGLVVGEPAVFPLLASTTRKEDPAGEVVEDWAGEITEVVTVETELTPTETEAGGTIVPVRLEATFTEIGVLELWCVHRDDPERRWKLQFNLRESSHSS</sequence>
<dbReference type="Gene3D" id="3.30.420.40">
    <property type="match status" value="2"/>
</dbReference>
<comment type="similarity">
    <text evidence="1">Belongs to the heat shock protein 70 family.</text>
</comment>
<dbReference type="CDD" id="cd10170">
    <property type="entry name" value="ASKHA_NBD_HSP70"/>
    <property type="match status" value="1"/>
</dbReference>
<dbReference type="InterPro" id="IPR018181">
    <property type="entry name" value="Heat_shock_70_CS"/>
</dbReference>
<dbReference type="PRINTS" id="PR00301">
    <property type="entry name" value="HEATSHOCK70"/>
</dbReference>
<evidence type="ECO:0000313" key="5">
    <source>
        <dbReference type="Proteomes" id="UP000276223"/>
    </source>
</evidence>
<dbReference type="PANTHER" id="PTHR42749">
    <property type="entry name" value="CELL SHAPE-DETERMINING PROTEIN MREB"/>
    <property type="match status" value="1"/>
</dbReference>
<dbReference type="RefSeq" id="WP_211334764.1">
    <property type="nucleotide sequence ID" value="NZ_RJVA01000010.1"/>
</dbReference>
<comment type="caution">
    <text evidence="4">The sequence shown here is derived from an EMBL/GenBank/DDBJ whole genome shotgun (WGS) entry which is preliminary data.</text>
</comment>
<dbReference type="InterPro" id="IPR043129">
    <property type="entry name" value="ATPase_NBD"/>
</dbReference>
<dbReference type="GO" id="GO:0140662">
    <property type="term" value="F:ATP-dependent protein folding chaperone"/>
    <property type="evidence" value="ECO:0007669"/>
    <property type="project" value="InterPro"/>
</dbReference>
<dbReference type="EMBL" id="RJVA01000010">
    <property type="protein sequence ID" value="ROR01536.1"/>
    <property type="molecule type" value="Genomic_DNA"/>
</dbReference>
<evidence type="ECO:0000256" key="2">
    <source>
        <dbReference type="ARBA" id="ARBA00022741"/>
    </source>
</evidence>
<dbReference type="Pfam" id="PF00012">
    <property type="entry name" value="HSP70"/>
    <property type="match status" value="1"/>
</dbReference>
<proteinExistence type="inferred from homology"/>
<dbReference type="InterPro" id="IPR013126">
    <property type="entry name" value="Hsp_70_fam"/>
</dbReference>
<accession>A0A3N1VF80</accession>
<dbReference type="PANTHER" id="PTHR42749:SF1">
    <property type="entry name" value="CELL SHAPE-DETERMINING PROTEIN MREB"/>
    <property type="match status" value="1"/>
</dbReference>
<evidence type="ECO:0000313" key="4">
    <source>
        <dbReference type="EMBL" id="ROR01536.1"/>
    </source>
</evidence>
<keyword evidence="2" id="KW-0547">Nucleotide-binding</keyword>
<keyword evidence="5" id="KW-1185">Reference proteome</keyword>